<dbReference type="Gramene" id="Pp3c3_2634V3.1">
    <property type="protein sequence ID" value="Pp3c3_2634V3.1"/>
    <property type="gene ID" value="Pp3c3_2634"/>
</dbReference>
<reference evidence="1 3" key="1">
    <citation type="journal article" date="2008" name="Science">
        <title>The Physcomitrella genome reveals evolutionary insights into the conquest of land by plants.</title>
        <authorList>
            <person name="Rensing S."/>
            <person name="Lang D."/>
            <person name="Zimmer A."/>
            <person name="Terry A."/>
            <person name="Salamov A."/>
            <person name="Shapiro H."/>
            <person name="Nishiyama T."/>
            <person name="Perroud P.-F."/>
            <person name="Lindquist E."/>
            <person name="Kamisugi Y."/>
            <person name="Tanahashi T."/>
            <person name="Sakakibara K."/>
            <person name="Fujita T."/>
            <person name="Oishi K."/>
            <person name="Shin-I T."/>
            <person name="Kuroki Y."/>
            <person name="Toyoda A."/>
            <person name="Suzuki Y."/>
            <person name="Hashimoto A."/>
            <person name="Yamaguchi K."/>
            <person name="Sugano A."/>
            <person name="Kohara Y."/>
            <person name="Fujiyama A."/>
            <person name="Anterola A."/>
            <person name="Aoki S."/>
            <person name="Ashton N."/>
            <person name="Barbazuk W.B."/>
            <person name="Barker E."/>
            <person name="Bennetzen J."/>
            <person name="Bezanilla M."/>
            <person name="Blankenship R."/>
            <person name="Cho S.H."/>
            <person name="Dutcher S."/>
            <person name="Estelle M."/>
            <person name="Fawcett J.A."/>
            <person name="Gundlach H."/>
            <person name="Hanada K."/>
            <person name="Heyl A."/>
            <person name="Hicks K.A."/>
            <person name="Hugh J."/>
            <person name="Lohr M."/>
            <person name="Mayer K."/>
            <person name="Melkozernov A."/>
            <person name="Murata T."/>
            <person name="Nelson D."/>
            <person name="Pils B."/>
            <person name="Prigge M."/>
            <person name="Reiss B."/>
            <person name="Renner T."/>
            <person name="Rombauts S."/>
            <person name="Rushton P."/>
            <person name="Sanderfoot A."/>
            <person name="Schween G."/>
            <person name="Shiu S.-H."/>
            <person name="Stueber K."/>
            <person name="Theodoulou F.L."/>
            <person name="Tu H."/>
            <person name="Van de Peer Y."/>
            <person name="Verrier P.J."/>
            <person name="Waters E."/>
            <person name="Wood A."/>
            <person name="Yang L."/>
            <person name="Cove D."/>
            <person name="Cuming A."/>
            <person name="Hasebe M."/>
            <person name="Lucas S."/>
            <person name="Mishler D.B."/>
            <person name="Reski R."/>
            <person name="Grigoriev I."/>
            <person name="Quatrano R.S."/>
            <person name="Boore J.L."/>
        </authorList>
    </citation>
    <scope>NUCLEOTIDE SEQUENCE [LARGE SCALE GENOMIC DNA]</scope>
    <source>
        <strain evidence="2 3">cv. Gransden 2004</strain>
    </source>
</reference>
<dbReference type="EnsemblPlants" id="Pp3c3_2634V3.1">
    <property type="protein sequence ID" value="Pp3c3_2634V3.1"/>
    <property type="gene ID" value="Pp3c3_2634"/>
</dbReference>
<gene>
    <name evidence="1" type="ORF">PHYPA_003919</name>
</gene>
<accession>A0A2K1KT49</accession>
<evidence type="ECO:0000313" key="3">
    <source>
        <dbReference type="Proteomes" id="UP000006727"/>
    </source>
</evidence>
<protein>
    <submittedName>
        <fullName evidence="1 2">Uncharacterized protein</fullName>
    </submittedName>
</protein>
<sequence length="59" mass="6861">MDRKVDTCYEGACGIPSCLTRHDFKMEKHKSSYCFAWQLMAVVYEVKGILAMMKKKPQK</sequence>
<reference evidence="2" key="3">
    <citation type="submission" date="2020-12" db="UniProtKB">
        <authorList>
            <consortium name="EnsemblPlants"/>
        </authorList>
    </citation>
    <scope>IDENTIFICATION</scope>
</reference>
<organism evidence="1">
    <name type="scientific">Physcomitrium patens</name>
    <name type="common">Spreading-leaved earth moss</name>
    <name type="synonym">Physcomitrella patens</name>
    <dbReference type="NCBI Taxonomy" id="3218"/>
    <lineage>
        <taxon>Eukaryota</taxon>
        <taxon>Viridiplantae</taxon>
        <taxon>Streptophyta</taxon>
        <taxon>Embryophyta</taxon>
        <taxon>Bryophyta</taxon>
        <taxon>Bryophytina</taxon>
        <taxon>Bryopsida</taxon>
        <taxon>Funariidae</taxon>
        <taxon>Funariales</taxon>
        <taxon>Funariaceae</taxon>
        <taxon>Physcomitrium</taxon>
    </lineage>
</organism>
<evidence type="ECO:0000313" key="2">
    <source>
        <dbReference type="EnsemblPlants" id="Pp3c3_2634V3.1"/>
    </source>
</evidence>
<dbReference type="EMBL" id="ABEU02000003">
    <property type="protein sequence ID" value="PNR56926.1"/>
    <property type="molecule type" value="Genomic_DNA"/>
</dbReference>
<name>A0A2K1KT49_PHYPA</name>
<evidence type="ECO:0000313" key="1">
    <source>
        <dbReference type="EMBL" id="PNR56926.1"/>
    </source>
</evidence>
<proteinExistence type="predicted"/>
<dbReference type="InParanoid" id="A0A2K1KT49"/>
<keyword evidence="3" id="KW-1185">Reference proteome</keyword>
<dbReference type="Proteomes" id="UP000006727">
    <property type="component" value="Chromosome 3"/>
</dbReference>
<reference evidence="1 3" key="2">
    <citation type="journal article" date="2018" name="Plant J.">
        <title>The Physcomitrella patens chromosome-scale assembly reveals moss genome structure and evolution.</title>
        <authorList>
            <person name="Lang D."/>
            <person name="Ullrich K.K."/>
            <person name="Murat F."/>
            <person name="Fuchs J."/>
            <person name="Jenkins J."/>
            <person name="Haas F.B."/>
            <person name="Piednoel M."/>
            <person name="Gundlach H."/>
            <person name="Van Bel M."/>
            <person name="Meyberg R."/>
            <person name="Vives C."/>
            <person name="Morata J."/>
            <person name="Symeonidi A."/>
            <person name="Hiss M."/>
            <person name="Muchero W."/>
            <person name="Kamisugi Y."/>
            <person name="Saleh O."/>
            <person name="Blanc G."/>
            <person name="Decker E.L."/>
            <person name="van Gessel N."/>
            <person name="Grimwood J."/>
            <person name="Hayes R.D."/>
            <person name="Graham S.W."/>
            <person name="Gunter L.E."/>
            <person name="McDaniel S.F."/>
            <person name="Hoernstein S.N.W."/>
            <person name="Larsson A."/>
            <person name="Li F.W."/>
            <person name="Perroud P.F."/>
            <person name="Phillips J."/>
            <person name="Ranjan P."/>
            <person name="Rokshar D.S."/>
            <person name="Rothfels C.J."/>
            <person name="Schneider L."/>
            <person name="Shu S."/>
            <person name="Stevenson D.W."/>
            <person name="Thummler F."/>
            <person name="Tillich M."/>
            <person name="Villarreal Aguilar J.C."/>
            <person name="Widiez T."/>
            <person name="Wong G.K."/>
            <person name="Wymore A."/>
            <person name="Zhang Y."/>
            <person name="Zimmer A.D."/>
            <person name="Quatrano R.S."/>
            <person name="Mayer K.F.X."/>
            <person name="Goodstein D."/>
            <person name="Casacuberta J.M."/>
            <person name="Vandepoele K."/>
            <person name="Reski R."/>
            <person name="Cuming A.C."/>
            <person name="Tuskan G.A."/>
            <person name="Maumus F."/>
            <person name="Salse J."/>
            <person name="Schmutz J."/>
            <person name="Rensing S.A."/>
        </authorList>
    </citation>
    <scope>NUCLEOTIDE SEQUENCE [LARGE SCALE GENOMIC DNA]</scope>
    <source>
        <strain evidence="2 3">cv. Gransden 2004</strain>
    </source>
</reference>
<dbReference type="AlphaFoldDB" id="A0A2K1KT49"/>